<organism evidence="1 2">
    <name type="scientific">Egicoccus halophilus</name>
    <dbReference type="NCBI Taxonomy" id="1670830"/>
    <lineage>
        <taxon>Bacteria</taxon>
        <taxon>Bacillati</taxon>
        <taxon>Actinomycetota</taxon>
        <taxon>Nitriliruptoria</taxon>
        <taxon>Egicoccales</taxon>
        <taxon>Egicoccaceae</taxon>
        <taxon>Egicoccus</taxon>
    </lineage>
</organism>
<protein>
    <submittedName>
        <fullName evidence="1">Uncharacterized protein</fullName>
    </submittedName>
</protein>
<evidence type="ECO:0000313" key="2">
    <source>
        <dbReference type="Proteomes" id="UP000650511"/>
    </source>
</evidence>
<sequence length="127" mass="12697">MVVTVTAVGALVLACGGTDPSADGTLCAEVQRVVDELADLEVPVGEVSGPDVQAYRVLASHLVVAAGGDPDGTPTPELATVVRRAGMAGTSQPSTTEFLAGLEASHDACADLGIALDRRSLDAVGGR</sequence>
<proteinExistence type="predicted"/>
<evidence type="ECO:0000313" key="1">
    <source>
        <dbReference type="EMBL" id="GGI06238.1"/>
    </source>
</evidence>
<gene>
    <name evidence="1" type="ORF">GCM10011354_18090</name>
</gene>
<dbReference type="Proteomes" id="UP000650511">
    <property type="component" value="Unassembled WGS sequence"/>
</dbReference>
<keyword evidence="2" id="KW-1185">Reference proteome</keyword>
<comment type="caution">
    <text evidence="1">The sequence shown here is derived from an EMBL/GenBank/DDBJ whole genome shotgun (WGS) entry which is preliminary data.</text>
</comment>
<accession>A0A8J3A7Z0</accession>
<dbReference type="EMBL" id="BMHA01000006">
    <property type="protein sequence ID" value="GGI06238.1"/>
    <property type="molecule type" value="Genomic_DNA"/>
</dbReference>
<reference evidence="1" key="1">
    <citation type="journal article" date="2014" name="Int. J. Syst. Evol. Microbiol.">
        <title>Complete genome sequence of Corynebacterium casei LMG S-19264T (=DSM 44701T), isolated from a smear-ripened cheese.</title>
        <authorList>
            <consortium name="US DOE Joint Genome Institute (JGI-PGF)"/>
            <person name="Walter F."/>
            <person name="Albersmeier A."/>
            <person name="Kalinowski J."/>
            <person name="Ruckert C."/>
        </authorList>
    </citation>
    <scope>NUCLEOTIDE SEQUENCE</scope>
    <source>
        <strain evidence="1">CGMCC 1.14988</strain>
    </source>
</reference>
<reference evidence="1" key="2">
    <citation type="submission" date="2020-09" db="EMBL/GenBank/DDBJ databases">
        <authorList>
            <person name="Sun Q."/>
            <person name="Zhou Y."/>
        </authorList>
    </citation>
    <scope>NUCLEOTIDE SEQUENCE</scope>
    <source>
        <strain evidence="1">CGMCC 1.14988</strain>
    </source>
</reference>
<dbReference type="AlphaFoldDB" id="A0A8J3A7Z0"/>
<name>A0A8J3A7Z0_9ACTN</name>
<dbReference type="RefSeq" id="WP_130650618.1">
    <property type="nucleotide sequence ID" value="NZ_BMHA01000006.1"/>
</dbReference>